<dbReference type="OrthoDB" id="4174719at2"/>
<dbReference type="GO" id="GO:0033744">
    <property type="term" value="F:L-methionine:thioredoxin-disulfide S-oxidoreductase activity"/>
    <property type="evidence" value="ECO:0007669"/>
    <property type="project" value="RHEA"/>
</dbReference>
<dbReference type="PANTHER" id="PTHR43774:SF1">
    <property type="entry name" value="PEPTIDE METHIONINE SULFOXIDE REDUCTASE MSRA 2"/>
    <property type="match status" value="1"/>
</dbReference>
<name>A0A4V3D108_9SPHI</name>
<evidence type="ECO:0000313" key="7">
    <source>
        <dbReference type="Proteomes" id="UP000295620"/>
    </source>
</evidence>
<evidence type="ECO:0000256" key="3">
    <source>
        <dbReference type="ARBA" id="ARBA00048782"/>
    </source>
</evidence>
<evidence type="ECO:0000256" key="2">
    <source>
        <dbReference type="ARBA" id="ARBA00047806"/>
    </source>
</evidence>
<evidence type="ECO:0000256" key="1">
    <source>
        <dbReference type="ARBA" id="ARBA00023002"/>
    </source>
</evidence>
<accession>A0A4V3D108</accession>
<feature type="active site" evidence="4">
    <location>
        <position position="48"/>
    </location>
</feature>
<dbReference type="PROSITE" id="PS51257">
    <property type="entry name" value="PROKAR_LIPOPROTEIN"/>
    <property type="match status" value="1"/>
</dbReference>
<dbReference type="SUPFAM" id="SSF55068">
    <property type="entry name" value="Peptide methionine sulfoxide reductase"/>
    <property type="match status" value="1"/>
</dbReference>
<comment type="catalytic activity">
    <reaction evidence="3 4">
        <text>[thioredoxin]-disulfide + L-methionine + H2O = L-methionine (S)-S-oxide + [thioredoxin]-dithiol</text>
        <dbReference type="Rhea" id="RHEA:19993"/>
        <dbReference type="Rhea" id="RHEA-COMP:10698"/>
        <dbReference type="Rhea" id="RHEA-COMP:10700"/>
        <dbReference type="ChEBI" id="CHEBI:15377"/>
        <dbReference type="ChEBI" id="CHEBI:29950"/>
        <dbReference type="ChEBI" id="CHEBI:50058"/>
        <dbReference type="ChEBI" id="CHEBI:57844"/>
        <dbReference type="ChEBI" id="CHEBI:58772"/>
        <dbReference type="EC" id="1.8.4.11"/>
    </reaction>
</comment>
<dbReference type="NCBIfam" id="TIGR00401">
    <property type="entry name" value="msrA"/>
    <property type="match status" value="1"/>
</dbReference>
<organism evidence="6 7">
    <name type="scientific">Pedobacter metabolipauper</name>
    <dbReference type="NCBI Taxonomy" id="425513"/>
    <lineage>
        <taxon>Bacteria</taxon>
        <taxon>Pseudomonadati</taxon>
        <taxon>Bacteroidota</taxon>
        <taxon>Sphingobacteriia</taxon>
        <taxon>Sphingobacteriales</taxon>
        <taxon>Sphingobacteriaceae</taxon>
        <taxon>Pedobacter</taxon>
    </lineage>
</organism>
<evidence type="ECO:0000313" key="6">
    <source>
        <dbReference type="EMBL" id="TDQ08534.1"/>
    </source>
</evidence>
<comment type="caution">
    <text evidence="6">The sequence shown here is derived from an EMBL/GenBank/DDBJ whole genome shotgun (WGS) entry which is preliminary data.</text>
</comment>
<keyword evidence="7" id="KW-1185">Reference proteome</keyword>
<dbReference type="Proteomes" id="UP000295620">
    <property type="component" value="Unassembled WGS sequence"/>
</dbReference>
<feature type="domain" description="Peptide methionine sulphoxide reductase MsrA" evidence="5">
    <location>
        <begin position="42"/>
        <end position="190"/>
    </location>
</feature>
<dbReference type="GO" id="GO:0008113">
    <property type="term" value="F:peptide-methionine (S)-S-oxide reductase activity"/>
    <property type="evidence" value="ECO:0007669"/>
    <property type="project" value="UniProtKB-UniRule"/>
</dbReference>
<evidence type="ECO:0000256" key="4">
    <source>
        <dbReference type="HAMAP-Rule" id="MF_01401"/>
    </source>
</evidence>
<dbReference type="Gene3D" id="3.30.1060.10">
    <property type="entry name" value="Peptide methionine sulphoxide reductase MsrA"/>
    <property type="match status" value="1"/>
</dbReference>
<dbReference type="EC" id="1.8.4.11" evidence="4"/>
<comment type="catalytic activity">
    <reaction evidence="2 4">
        <text>L-methionyl-[protein] + [thioredoxin]-disulfide + H2O = L-methionyl-(S)-S-oxide-[protein] + [thioredoxin]-dithiol</text>
        <dbReference type="Rhea" id="RHEA:14217"/>
        <dbReference type="Rhea" id="RHEA-COMP:10698"/>
        <dbReference type="Rhea" id="RHEA-COMP:10700"/>
        <dbReference type="Rhea" id="RHEA-COMP:12313"/>
        <dbReference type="Rhea" id="RHEA-COMP:12315"/>
        <dbReference type="ChEBI" id="CHEBI:15377"/>
        <dbReference type="ChEBI" id="CHEBI:16044"/>
        <dbReference type="ChEBI" id="CHEBI:29950"/>
        <dbReference type="ChEBI" id="CHEBI:44120"/>
        <dbReference type="ChEBI" id="CHEBI:50058"/>
        <dbReference type="EC" id="1.8.4.11"/>
    </reaction>
</comment>
<dbReference type="EMBL" id="SNYC01000005">
    <property type="protein sequence ID" value="TDQ08534.1"/>
    <property type="molecule type" value="Genomic_DNA"/>
</dbReference>
<reference evidence="6 7" key="1">
    <citation type="submission" date="2019-03" db="EMBL/GenBank/DDBJ databases">
        <title>Genomic Encyclopedia of Archaeal and Bacterial Type Strains, Phase II (KMG-II): from individual species to whole genera.</title>
        <authorList>
            <person name="Goeker M."/>
        </authorList>
    </citation>
    <scope>NUCLEOTIDE SEQUENCE [LARGE SCALE GENOMIC DNA]</scope>
    <source>
        <strain evidence="6 7">DSM 19035</strain>
    </source>
</reference>
<protein>
    <recommendedName>
        <fullName evidence="4">Peptide methionine sulfoxide reductase MsrA</fullName>
        <shortName evidence="4">Protein-methionine-S-oxide reductase</shortName>
        <ecNumber evidence="4">1.8.4.11</ecNumber>
    </recommendedName>
    <alternativeName>
        <fullName evidence="4">Peptide-methionine (S)-S-oxide reductase</fullName>
        <shortName evidence="4">Peptide Met(O) reductase</shortName>
    </alternativeName>
</protein>
<dbReference type="InterPro" id="IPR036509">
    <property type="entry name" value="Met_Sox_Rdtase_MsrA_sf"/>
</dbReference>
<keyword evidence="1 4" id="KW-0560">Oxidoreductase</keyword>
<dbReference type="AlphaFoldDB" id="A0A4V3D108"/>
<comment type="similarity">
    <text evidence="4">Belongs to the MsrA Met sulfoxide reductase family.</text>
</comment>
<proteinExistence type="inferred from homology"/>
<dbReference type="HAMAP" id="MF_01401">
    <property type="entry name" value="MsrA"/>
    <property type="match status" value="1"/>
</dbReference>
<sequence length="218" mass="24702">MKRNVSIFLLMILLSACNEGQKLESKNGFAVIPEPKEGYAVATYAGGCFWAMQECLIELKGVDKVISGYAGGSAVNPTYEEVLGKKTGHAESVQVYYRPNVISFEQLTQAFFHAHDPTQIDRQGPDIGTDYRSIAFYRTEGERKIIRKLMDAIDASGIYPDPLATEISPFKVIYPAEMEHQNYYKKNSWDPYIRRVSRPKVLKLRKAMPAFIKSQYVD</sequence>
<evidence type="ECO:0000259" key="5">
    <source>
        <dbReference type="Pfam" id="PF01625"/>
    </source>
</evidence>
<dbReference type="RefSeq" id="WP_133576892.1">
    <property type="nucleotide sequence ID" value="NZ_SNYC01000005.1"/>
</dbReference>
<dbReference type="InterPro" id="IPR002569">
    <property type="entry name" value="Met_Sox_Rdtase_MsrA_dom"/>
</dbReference>
<dbReference type="PANTHER" id="PTHR43774">
    <property type="entry name" value="PEPTIDE METHIONINE SULFOXIDE REDUCTASE"/>
    <property type="match status" value="1"/>
</dbReference>
<comment type="function">
    <text evidence="4">Has an important function as a repair enzyme for proteins that have been inactivated by oxidation. Catalyzes the reversible oxidation-reduction of methionine sulfoxide in proteins to methionine.</text>
</comment>
<dbReference type="Pfam" id="PF01625">
    <property type="entry name" value="PMSR"/>
    <property type="match status" value="1"/>
</dbReference>
<gene>
    <name evidence="4" type="primary">msrA</name>
    <name evidence="6" type="ORF">ATK78_3050</name>
</gene>